<dbReference type="EMBL" id="CAACVG010015723">
    <property type="protein sequence ID" value="VEN64743.1"/>
    <property type="molecule type" value="Genomic_DNA"/>
</dbReference>
<dbReference type="Pfam" id="PF07525">
    <property type="entry name" value="SOCS_box"/>
    <property type="match status" value="1"/>
</dbReference>
<gene>
    <name evidence="5" type="ORF">CALMAC_LOCUS21205</name>
</gene>
<dbReference type="SMART" id="SM00969">
    <property type="entry name" value="SOCS_box"/>
    <property type="match status" value="1"/>
</dbReference>
<dbReference type="SMART" id="SM00248">
    <property type="entry name" value="ANK"/>
    <property type="match status" value="10"/>
</dbReference>
<dbReference type="PROSITE" id="PS50225">
    <property type="entry name" value="SOCS"/>
    <property type="match status" value="1"/>
</dbReference>
<feature type="repeat" description="ANK" evidence="3">
    <location>
        <begin position="144"/>
        <end position="176"/>
    </location>
</feature>
<dbReference type="PROSITE" id="PS50297">
    <property type="entry name" value="ANK_REP_REGION"/>
    <property type="match status" value="7"/>
</dbReference>
<dbReference type="SUPFAM" id="SSF158235">
    <property type="entry name" value="SOCS box-like"/>
    <property type="match status" value="1"/>
</dbReference>
<dbReference type="PANTHER" id="PTHR24126">
    <property type="entry name" value="ANKYRIN REPEAT, PH AND SEC7 DOMAIN CONTAINING PROTEIN SECG-RELATED"/>
    <property type="match status" value="1"/>
</dbReference>
<evidence type="ECO:0000256" key="1">
    <source>
        <dbReference type="ARBA" id="ARBA00022737"/>
    </source>
</evidence>
<dbReference type="InterPro" id="IPR001496">
    <property type="entry name" value="SOCS_box"/>
</dbReference>
<dbReference type="InterPro" id="IPR002110">
    <property type="entry name" value="Ankyrin_rpt"/>
</dbReference>
<feature type="non-terminal residue" evidence="5">
    <location>
        <position position="1"/>
    </location>
</feature>
<evidence type="ECO:0000313" key="5">
    <source>
        <dbReference type="EMBL" id="VEN64743.1"/>
    </source>
</evidence>
<sequence>EDEPNEDSPDTNLYKWYANILTRTSVVLESPEKDISRLDRHGQSVLHYAVNSGNVEMVEYLLATMGKQLSLDQNDICSFSPLHTAAANGHTEMVNWLIKKGANINSVGGRHRQSALHIAARSGHLGVMKALVDSGADINEVDIEERSVLTLAVRQGNEDCVRYLLELGVRVNHEEPGNVTALRLAVFSNNIPIVRLLLSKGARIIHSHHLLHTAVMNNCFEIVKMLVESGGLLNARDDQGYTPLMVACSRKNISLARYLLSCGADANVNSNIDGKTALHICALDVREPKAACQLVETLVGYGADMNAPSYQGSALYYSIVMENKAVATRLIQLGADVNLKDDRAYFDVLTFATRYSDLDLVRLIVFAGFRLRDMLCDPRDMRTQKVDAKCDFLVHVKTNPLNLKEICRIVIRRKLGANDLLGKLAKLPLPALMQRYLALEIF</sequence>
<evidence type="ECO:0000259" key="4">
    <source>
        <dbReference type="PROSITE" id="PS50225"/>
    </source>
</evidence>
<feature type="repeat" description="ANK" evidence="3">
    <location>
        <begin position="77"/>
        <end position="109"/>
    </location>
</feature>
<proteinExistence type="predicted"/>
<evidence type="ECO:0000256" key="3">
    <source>
        <dbReference type="PROSITE-ProRule" id="PRU00023"/>
    </source>
</evidence>
<dbReference type="Gene3D" id="1.10.750.20">
    <property type="entry name" value="SOCS box"/>
    <property type="match status" value="1"/>
</dbReference>
<evidence type="ECO:0000256" key="2">
    <source>
        <dbReference type="ARBA" id="ARBA00023043"/>
    </source>
</evidence>
<feature type="domain" description="SOCS box" evidence="4">
    <location>
        <begin position="393"/>
        <end position="442"/>
    </location>
</feature>
<protein>
    <recommendedName>
        <fullName evidence="4">SOCS box domain-containing protein</fullName>
    </recommendedName>
</protein>
<feature type="repeat" description="ANK" evidence="3">
    <location>
        <begin position="177"/>
        <end position="209"/>
    </location>
</feature>
<dbReference type="Gene3D" id="1.25.40.20">
    <property type="entry name" value="Ankyrin repeat-containing domain"/>
    <property type="match status" value="2"/>
</dbReference>
<keyword evidence="6" id="KW-1185">Reference proteome</keyword>
<feature type="repeat" description="ANK" evidence="3">
    <location>
        <begin position="273"/>
        <end position="310"/>
    </location>
</feature>
<dbReference type="OrthoDB" id="194358at2759"/>
<feature type="repeat" description="ANK" evidence="3">
    <location>
        <begin position="239"/>
        <end position="271"/>
    </location>
</feature>
<dbReference type="InterPro" id="IPR036036">
    <property type="entry name" value="SOCS_box-like_dom_sf"/>
</dbReference>
<dbReference type="PRINTS" id="PR01415">
    <property type="entry name" value="ANKYRIN"/>
</dbReference>
<accession>A0A653DWZ4</accession>
<dbReference type="PROSITE" id="PS50088">
    <property type="entry name" value="ANK_REPEAT"/>
    <property type="match status" value="9"/>
</dbReference>
<dbReference type="Proteomes" id="UP000410492">
    <property type="component" value="Unassembled WGS sequence"/>
</dbReference>
<organism evidence="5 6">
    <name type="scientific">Callosobruchus maculatus</name>
    <name type="common">Southern cowpea weevil</name>
    <name type="synonym">Pulse bruchid</name>
    <dbReference type="NCBI Taxonomy" id="64391"/>
    <lineage>
        <taxon>Eukaryota</taxon>
        <taxon>Metazoa</taxon>
        <taxon>Ecdysozoa</taxon>
        <taxon>Arthropoda</taxon>
        <taxon>Hexapoda</taxon>
        <taxon>Insecta</taxon>
        <taxon>Pterygota</taxon>
        <taxon>Neoptera</taxon>
        <taxon>Endopterygota</taxon>
        <taxon>Coleoptera</taxon>
        <taxon>Polyphaga</taxon>
        <taxon>Cucujiformia</taxon>
        <taxon>Chrysomeloidea</taxon>
        <taxon>Chrysomelidae</taxon>
        <taxon>Bruchinae</taxon>
        <taxon>Bruchini</taxon>
        <taxon>Callosobruchus</taxon>
    </lineage>
</organism>
<dbReference type="AlphaFoldDB" id="A0A653DWZ4"/>
<dbReference type="Pfam" id="PF13637">
    <property type="entry name" value="Ank_4"/>
    <property type="match status" value="1"/>
</dbReference>
<keyword evidence="2 3" id="KW-0040">ANK repeat</keyword>
<dbReference type="GO" id="GO:0035556">
    <property type="term" value="P:intracellular signal transduction"/>
    <property type="evidence" value="ECO:0007669"/>
    <property type="project" value="InterPro"/>
</dbReference>
<reference evidence="5 6" key="1">
    <citation type="submission" date="2019-01" db="EMBL/GenBank/DDBJ databases">
        <authorList>
            <person name="Sayadi A."/>
        </authorList>
    </citation>
    <scope>NUCLEOTIDE SEQUENCE [LARGE SCALE GENOMIC DNA]</scope>
</reference>
<dbReference type="Pfam" id="PF00023">
    <property type="entry name" value="Ank"/>
    <property type="match status" value="1"/>
</dbReference>
<feature type="repeat" description="ANK" evidence="3">
    <location>
        <begin position="111"/>
        <end position="143"/>
    </location>
</feature>
<keyword evidence="1" id="KW-0677">Repeat</keyword>
<dbReference type="InterPro" id="IPR036770">
    <property type="entry name" value="Ankyrin_rpt-contain_sf"/>
</dbReference>
<feature type="repeat" description="ANK" evidence="3">
    <location>
        <begin position="310"/>
        <end position="342"/>
    </location>
</feature>
<dbReference type="CDD" id="cd03716">
    <property type="entry name" value="SOCS_ASB_like"/>
    <property type="match status" value="1"/>
</dbReference>
<dbReference type="Pfam" id="PF12796">
    <property type="entry name" value="Ank_2"/>
    <property type="match status" value="2"/>
</dbReference>
<name>A0A653DWZ4_CALMS</name>
<evidence type="ECO:0000313" key="6">
    <source>
        <dbReference type="Proteomes" id="UP000410492"/>
    </source>
</evidence>
<dbReference type="SUPFAM" id="SSF48403">
    <property type="entry name" value="Ankyrin repeat"/>
    <property type="match status" value="1"/>
</dbReference>
<feature type="repeat" description="ANK" evidence="3">
    <location>
        <begin position="206"/>
        <end position="238"/>
    </location>
</feature>
<feature type="repeat" description="ANK" evidence="3">
    <location>
        <begin position="41"/>
        <end position="62"/>
    </location>
</feature>